<keyword evidence="4" id="KW-0507">mRNA processing</keyword>
<dbReference type="SMART" id="SM00311">
    <property type="entry name" value="PWI"/>
    <property type="match status" value="1"/>
</dbReference>
<evidence type="ECO:0000256" key="8">
    <source>
        <dbReference type="ARBA" id="ARBA00032955"/>
    </source>
</evidence>
<dbReference type="PANTHER" id="PTHR14212">
    <property type="entry name" value="U4/U6-ASSOCIATED RNA SPLICING FACTOR-RELATED"/>
    <property type="match status" value="1"/>
</dbReference>
<keyword evidence="6" id="KW-0508">mRNA splicing</keyword>
<evidence type="ECO:0000313" key="11">
    <source>
        <dbReference type="Ensembl" id="ENSCSEP00000003902.1"/>
    </source>
</evidence>
<dbReference type="GO" id="GO:0000398">
    <property type="term" value="P:mRNA splicing, via spliceosome"/>
    <property type="evidence" value="ECO:0007669"/>
    <property type="project" value="InterPro"/>
</dbReference>
<dbReference type="Pfam" id="PF01480">
    <property type="entry name" value="PWI"/>
    <property type="match status" value="1"/>
</dbReference>
<keyword evidence="7" id="KW-0539">Nucleus</keyword>
<dbReference type="PANTHER" id="PTHR14212:SF0">
    <property type="entry name" value="U4_U6 SMALL NUCLEAR RIBONUCLEOPROTEIN PRP3"/>
    <property type="match status" value="1"/>
</dbReference>
<reference evidence="11 12" key="1">
    <citation type="journal article" date="2014" name="Nat. Genet.">
        <title>Whole-genome sequence of a flatfish provides insights into ZW sex chromosome evolution and adaptation to a benthic lifestyle.</title>
        <authorList>
            <person name="Chen S."/>
            <person name="Zhang G."/>
            <person name="Shao C."/>
            <person name="Huang Q."/>
            <person name="Liu G."/>
            <person name="Zhang P."/>
            <person name="Song W."/>
            <person name="An N."/>
            <person name="Chalopin D."/>
            <person name="Volff J.N."/>
            <person name="Hong Y."/>
            <person name="Li Q."/>
            <person name="Sha Z."/>
            <person name="Zhou H."/>
            <person name="Xie M."/>
            <person name="Yu Q."/>
            <person name="Liu Y."/>
            <person name="Xiang H."/>
            <person name="Wang N."/>
            <person name="Wu K."/>
            <person name="Yang C."/>
            <person name="Zhou Q."/>
            <person name="Liao X."/>
            <person name="Yang L."/>
            <person name="Hu Q."/>
            <person name="Zhang J."/>
            <person name="Meng L."/>
            <person name="Jin L."/>
            <person name="Tian Y."/>
            <person name="Lian J."/>
            <person name="Yang J."/>
            <person name="Miao G."/>
            <person name="Liu S."/>
            <person name="Liang Z."/>
            <person name="Yan F."/>
            <person name="Li Y."/>
            <person name="Sun B."/>
            <person name="Zhang H."/>
            <person name="Zhang J."/>
            <person name="Zhu Y."/>
            <person name="Du M."/>
            <person name="Zhao Y."/>
            <person name="Schartl M."/>
            <person name="Tang Q."/>
            <person name="Wang J."/>
        </authorList>
    </citation>
    <scope>NUCLEOTIDE SEQUENCE</scope>
</reference>
<evidence type="ECO:0000256" key="9">
    <source>
        <dbReference type="ARBA" id="ARBA00035603"/>
    </source>
</evidence>
<keyword evidence="12" id="KW-1185">Reference proteome</keyword>
<dbReference type="InterPro" id="IPR010541">
    <property type="entry name" value="Prp3_C"/>
</dbReference>
<dbReference type="CDD" id="cd24162">
    <property type="entry name" value="Prp3_C"/>
    <property type="match status" value="1"/>
</dbReference>
<evidence type="ECO:0000256" key="1">
    <source>
        <dbReference type="ARBA" id="ARBA00004123"/>
    </source>
</evidence>
<evidence type="ECO:0000256" key="2">
    <source>
        <dbReference type="ARBA" id="ARBA00016514"/>
    </source>
</evidence>
<evidence type="ECO:0000256" key="3">
    <source>
        <dbReference type="ARBA" id="ARBA00022553"/>
    </source>
</evidence>
<evidence type="ECO:0000313" key="12">
    <source>
        <dbReference type="Proteomes" id="UP000265120"/>
    </source>
</evidence>
<sequence>MSLPKREVEELRPWVERTVKKVLGFSEPTVVTAALHCVGKGLDKRKTTDQLRPFLDDSAGGFVERLFEALEESRSSRGKGDKSRKRDIKIKQMMEAATKQIEERKKQLSFTPSVPSSLDQMSRLLGASAGGGVGSTLAPSQAASFMNDAIEKARKAAELQARIQAQLAMKPGILGAIGNTGPHNVVALANLHAMGIAPPKVEVKEVNKPTPLILDEKGRTVDASGKEVELTHRMPTLKANIRAVKREQFRQQLKEKPGEELESTSYFDQRVLVPPSQRPRKTFKFHDQGRFEKIAQRIRTKAQLEMLQNEIAQAAKKTGIQASTKLALIAPRKEIGEGEVPHIEWWDSYILNADTKFEELELFGVTNLVEHPAQINPPVDTDKPVTLGVYLTKKEQKKLRRQTRREGQKELQEKVRLGLMPPPEPKVRISNLMRVLGTEAVQDPTKVEAHVKAQMAKRQKAHEEANAARKLTAEQRKEKKVKKLKEDISDGVHIAVYRIRNLQNPAKKFKVEANASQLYLTGTVVLHRDVNLVVVEGGPKSQKKFKRLMMHRIKWVEHSSKRDDTDADNDTKRNNKCWLIWEGTAKERSFGDMKFKQCPTESMARDHFKKHGTEHYWDLALSHSVLETADD</sequence>
<dbReference type="InterPro" id="IPR027104">
    <property type="entry name" value="Prp3"/>
</dbReference>
<reference evidence="11" key="2">
    <citation type="submission" date="2025-08" db="UniProtKB">
        <authorList>
            <consortium name="Ensembl"/>
        </authorList>
    </citation>
    <scope>IDENTIFICATION</scope>
</reference>
<feature type="domain" description="PWI" evidence="10">
    <location>
        <begin position="1"/>
        <end position="92"/>
    </location>
</feature>
<keyword evidence="3" id="KW-0597">Phosphoprotein</keyword>
<dbReference type="InterPro" id="IPR013881">
    <property type="entry name" value="Pre-mRNA_splic_Prp3_dom"/>
</dbReference>
<name>A0A3P8UNG4_CYNSE</name>
<keyword evidence="5" id="KW-0747">Spliceosome</keyword>
<dbReference type="PROSITE" id="PS51025">
    <property type="entry name" value="PWI"/>
    <property type="match status" value="1"/>
</dbReference>
<accession>A0A3P8UNG4</accession>
<evidence type="ECO:0000256" key="7">
    <source>
        <dbReference type="ARBA" id="ARBA00023242"/>
    </source>
</evidence>
<evidence type="ECO:0000256" key="4">
    <source>
        <dbReference type="ARBA" id="ARBA00022664"/>
    </source>
</evidence>
<evidence type="ECO:0000259" key="10">
    <source>
        <dbReference type="PROSITE" id="PS51025"/>
    </source>
</evidence>
<dbReference type="Pfam" id="PF08572">
    <property type="entry name" value="PRP3"/>
    <property type="match status" value="1"/>
</dbReference>
<dbReference type="GO" id="GO:0046540">
    <property type="term" value="C:U4/U6 x U5 tri-snRNP complex"/>
    <property type="evidence" value="ECO:0007669"/>
    <property type="project" value="InterPro"/>
</dbReference>
<evidence type="ECO:0000256" key="6">
    <source>
        <dbReference type="ARBA" id="ARBA00023187"/>
    </source>
</evidence>
<protein>
    <recommendedName>
        <fullName evidence="2">U4/U6 small nuclear ribonucleoprotein Prp3</fullName>
    </recommendedName>
    <alternativeName>
        <fullName evidence="8">Pre-mRNA-splicing factor 3</fullName>
    </alternativeName>
</protein>
<comment type="subcellular location">
    <subcellularLocation>
        <location evidence="1">Nucleus</location>
    </subcellularLocation>
</comment>
<dbReference type="FunFam" id="1.20.1390.10:FF:000003">
    <property type="entry name" value="U4/U6 small nuclear ribonucleoprotein Prp3"/>
    <property type="match status" value="1"/>
</dbReference>
<dbReference type="InterPro" id="IPR002483">
    <property type="entry name" value="PWI_dom"/>
</dbReference>
<dbReference type="AlphaFoldDB" id="A0A3P8UNG4"/>
<dbReference type="GeneTree" id="ENSGT00390000011497"/>
<dbReference type="Ensembl" id="ENSCSET00000003951.1">
    <property type="protein sequence ID" value="ENSCSEP00000003902.1"/>
    <property type="gene ID" value="ENSCSEG00000002532.1"/>
</dbReference>
<dbReference type="OMA" id="NPQHRFK"/>
<evidence type="ECO:0000256" key="5">
    <source>
        <dbReference type="ARBA" id="ARBA00022728"/>
    </source>
</evidence>
<proteinExistence type="predicted"/>
<organism evidence="11 12">
    <name type="scientific">Cynoglossus semilaevis</name>
    <name type="common">Tongue sole</name>
    <dbReference type="NCBI Taxonomy" id="244447"/>
    <lineage>
        <taxon>Eukaryota</taxon>
        <taxon>Metazoa</taxon>
        <taxon>Chordata</taxon>
        <taxon>Craniata</taxon>
        <taxon>Vertebrata</taxon>
        <taxon>Euteleostomi</taxon>
        <taxon>Actinopterygii</taxon>
        <taxon>Neopterygii</taxon>
        <taxon>Teleostei</taxon>
        <taxon>Neoteleostei</taxon>
        <taxon>Acanthomorphata</taxon>
        <taxon>Carangaria</taxon>
        <taxon>Pleuronectiformes</taxon>
        <taxon>Pleuronectoidei</taxon>
        <taxon>Cynoglossidae</taxon>
        <taxon>Cynoglossinae</taxon>
        <taxon>Cynoglossus</taxon>
    </lineage>
</organism>
<dbReference type="Gene3D" id="1.20.1390.10">
    <property type="entry name" value="PWI domain"/>
    <property type="match status" value="1"/>
</dbReference>
<dbReference type="GO" id="GO:0005681">
    <property type="term" value="C:spliceosomal complex"/>
    <property type="evidence" value="ECO:0007669"/>
    <property type="project" value="UniProtKB-KW"/>
</dbReference>
<dbReference type="Proteomes" id="UP000265120">
    <property type="component" value="Chromosome 13"/>
</dbReference>
<comment type="function">
    <text evidence="9">Plays a role in pre-mRNA splicing as component of the U4/U6-U5 tri-snRNP complex that is involved in spliceosome assembly, and as component of the precatalytic spliceosome (spliceosome B complex).</text>
</comment>
<reference evidence="11" key="3">
    <citation type="submission" date="2025-09" db="UniProtKB">
        <authorList>
            <consortium name="Ensembl"/>
        </authorList>
    </citation>
    <scope>IDENTIFICATION</scope>
</reference>
<dbReference type="Pfam" id="PF06544">
    <property type="entry name" value="Prp3_C"/>
    <property type="match status" value="1"/>
</dbReference>